<protein>
    <submittedName>
        <fullName evidence="3">Uncharacterized protein</fullName>
    </submittedName>
</protein>
<gene>
    <name evidence="3" type="ORF">NPIL_326031</name>
    <name evidence="2" type="ORF">NPIL_439601</name>
</gene>
<accession>A0A8X6R0V9</accession>
<comment type="caution">
    <text evidence="3">The sequence shown here is derived from an EMBL/GenBank/DDBJ whole genome shotgun (WGS) entry which is preliminary data.</text>
</comment>
<reference evidence="3" key="1">
    <citation type="submission" date="2020-08" db="EMBL/GenBank/DDBJ databases">
        <title>Multicomponent nature underlies the extraordinary mechanical properties of spider dragline silk.</title>
        <authorList>
            <person name="Kono N."/>
            <person name="Nakamura H."/>
            <person name="Mori M."/>
            <person name="Yoshida Y."/>
            <person name="Ohtoshi R."/>
            <person name="Malay A.D."/>
            <person name="Moran D.A.P."/>
            <person name="Tomita M."/>
            <person name="Numata K."/>
            <person name="Arakawa K."/>
        </authorList>
    </citation>
    <scope>NUCLEOTIDE SEQUENCE</scope>
</reference>
<organism evidence="3 4">
    <name type="scientific">Nephila pilipes</name>
    <name type="common">Giant wood spider</name>
    <name type="synonym">Nephila maculata</name>
    <dbReference type="NCBI Taxonomy" id="299642"/>
    <lineage>
        <taxon>Eukaryota</taxon>
        <taxon>Metazoa</taxon>
        <taxon>Ecdysozoa</taxon>
        <taxon>Arthropoda</taxon>
        <taxon>Chelicerata</taxon>
        <taxon>Arachnida</taxon>
        <taxon>Araneae</taxon>
        <taxon>Araneomorphae</taxon>
        <taxon>Entelegynae</taxon>
        <taxon>Araneoidea</taxon>
        <taxon>Nephilidae</taxon>
        <taxon>Nephila</taxon>
    </lineage>
</organism>
<dbReference type="EMBL" id="BMAW01040637">
    <property type="protein sequence ID" value="GFU60358.1"/>
    <property type="molecule type" value="Genomic_DNA"/>
</dbReference>
<sequence length="128" mass="14677">MGVGRSELANPVCSIKRCHQDYLGSYAQFQSNYTSGSGSEQSSEIWTEQNAVRSIKRMARTKQTTKRSQIYRSIARTKKTAKKKKEITESIAITNPTELEIDTEEDEYDDMDTTEQDRTKRRVLFGPD</sequence>
<name>A0A8X6R0V9_NEPPI</name>
<evidence type="ECO:0000313" key="2">
    <source>
        <dbReference type="EMBL" id="GFS74744.1"/>
    </source>
</evidence>
<evidence type="ECO:0000256" key="1">
    <source>
        <dbReference type="SAM" id="MobiDB-lite"/>
    </source>
</evidence>
<proteinExistence type="predicted"/>
<feature type="compositionally biased region" description="Acidic residues" evidence="1">
    <location>
        <begin position="102"/>
        <end position="114"/>
    </location>
</feature>
<feature type="region of interest" description="Disordered" evidence="1">
    <location>
        <begin position="102"/>
        <end position="128"/>
    </location>
</feature>
<dbReference type="AlphaFoldDB" id="A0A8X6R0V9"/>
<dbReference type="Proteomes" id="UP000887013">
    <property type="component" value="Unassembled WGS sequence"/>
</dbReference>
<evidence type="ECO:0000313" key="4">
    <source>
        <dbReference type="Proteomes" id="UP000887013"/>
    </source>
</evidence>
<feature type="compositionally biased region" description="Basic residues" evidence="1">
    <location>
        <begin position="119"/>
        <end position="128"/>
    </location>
</feature>
<dbReference type="EMBL" id="BMAW01096459">
    <property type="protein sequence ID" value="GFS74744.1"/>
    <property type="molecule type" value="Genomic_DNA"/>
</dbReference>
<evidence type="ECO:0000313" key="3">
    <source>
        <dbReference type="EMBL" id="GFU60358.1"/>
    </source>
</evidence>
<keyword evidence="4" id="KW-1185">Reference proteome</keyword>